<feature type="binding site" evidence="9">
    <location>
        <begin position="509"/>
        <end position="511"/>
    </location>
    <ligand>
        <name>acetyl-CoA</name>
        <dbReference type="ChEBI" id="CHEBI:57288"/>
    </ligand>
</feature>
<evidence type="ECO:0000313" key="11">
    <source>
        <dbReference type="EMBL" id="MCZ0864065.1"/>
    </source>
</evidence>
<keyword evidence="1 9" id="KW-0963">Cytoplasm</keyword>
<dbReference type="Gene3D" id="1.20.120.890">
    <property type="entry name" value="tRNA(Met) cytidine acetyltransferase, tail domain"/>
    <property type="match status" value="1"/>
</dbReference>
<evidence type="ECO:0000313" key="12">
    <source>
        <dbReference type="Proteomes" id="UP001069090"/>
    </source>
</evidence>
<comment type="similarity">
    <text evidence="9">Belongs to the TmcA family.</text>
</comment>
<dbReference type="GO" id="GO:0002101">
    <property type="term" value="P:tRNA wobble cytosine modification"/>
    <property type="evidence" value="ECO:0007669"/>
    <property type="project" value="UniProtKB-UniRule"/>
</dbReference>
<dbReference type="InterPro" id="IPR027417">
    <property type="entry name" value="P-loop_NTPase"/>
</dbReference>
<dbReference type="Pfam" id="PF08351">
    <property type="entry name" value="TmcA_N"/>
    <property type="match status" value="1"/>
</dbReference>
<organism evidence="11 12">
    <name type="scientific">Dasania phycosphaerae</name>
    <dbReference type="NCBI Taxonomy" id="2950436"/>
    <lineage>
        <taxon>Bacteria</taxon>
        <taxon>Pseudomonadati</taxon>
        <taxon>Pseudomonadota</taxon>
        <taxon>Gammaproteobacteria</taxon>
        <taxon>Cellvibrionales</taxon>
        <taxon>Spongiibacteraceae</taxon>
        <taxon>Dasania</taxon>
    </lineage>
</organism>
<evidence type="ECO:0000256" key="5">
    <source>
        <dbReference type="ARBA" id="ARBA00022741"/>
    </source>
</evidence>
<dbReference type="HAMAP" id="MF_01886">
    <property type="entry name" value="tRNA_acetyltr_TmcA"/>
    <property type="match status" value="1"/>
</dbReference>
<dbReference type="PANTHER" id="PTHR10925">
    <property type="entry name" value="N-ACETYLTRANSFERASE 10"/>
    <property type="match status" value="1"/>
</dbReference>
<keyword evidence="3 9" id="KW-0808">Transferase</keyword>
<evidence type="ECO:0000256" key="2">
    <source>
        <dbReference type="ARBA" id="ARBA00022555"/>
    </source>
</evidence>
<keyword evidence="2 9" id="KW-0820">tRNA-binding</keyword>
<comment type="catalytic activity">
    <reaction evidence="9">
        <text>cytidine(34) in elongator tRNA(Met) + acetyl-CoA + ATP + H2O = N(4)-acetylcytidine(34) in elongator tRNA(Met) + ADP + phosphate + CoA + H(+)</text>
        <dbReference type="Rhea" id="RHEA:43788"/>
        <dbReference type="Rhea" id="RHEA-COMP:10693"/>
        <dbReference type="Rhea" id="RHEA-COMP:10694"/>
        <dbReference type="ChEBI" id="CHEBI:15377"/>
        <dbReference type="ChEBI" id="CHEBI:15378"/>
        <dbReference type="ChEBI" id="CHEBI:30616"/>
        <dbReference type="ChEBI" id="CHEBI:43474"/>
        <dbReference type="ChEBI" id="CHEBI:57287"/>
        <dbReference type="ChEBI" id="CHEBI:57288"/>
        <dbReference type="ChEBI" id="CHEBI:74900"/>
        <dbReference type="ChEBI" id="CHEBI:82748"/>
        <dbReference type="ChEBI" id="CHEBI:456216"/>
        <dbReference type="EC" id="2.3.1.193"/>
    </reaction>
</comment>
<dbReference type="Gene3D" id="3.40.630.30">
    <property type="match status" value="1"/>
</dbReference>
<dbReference type="SUPFAM" id="SSF55729">
    <property type="entry name" value="Acyl-CoA N-acyltransferases (Nat)"/>
    <property type="match status" value="1"/>
</dbReference>
<proteinExistence type="inferred from homology"/>
<evidence type="ECO:0000256" key="7">
    <source>
        <dbReference type="ARBA" id="ARBA00022884"/>
    </source>
</evidence>
<dbReference type="Gene3D" id="3.40.50.300">
    <property type="entry name" value="P-loop containing nucleotide triphosphate hydrolases"/>
    <property type="match status" value="1"/>
</dbReference>
<keyword evidence="5 9" id="KW-0547">Nucleotide-binding</keyword>
<feature type="binding site" evidence="9">
    <location>
        <position position="194"/>
    </location>
    <ligand>
        <name>ATP</name>
        <dbReference type="ChEBI" id="CHEBI:30616"/>
    </ligand>
</feature>
<comment type="function">
    <text evidence="9">Catalyzes the formation of N(4)-acetylcytidine (ac(4)C) at the wobble position of tRNA(Met), by using acetyl-CoA as an acetyl donor and ATP (or GTP).</text>
</comment>
<evidence type="ECO:0000256" key="8">
    <source>
        <dbReference type="ARBA" id="ARBA00023315"/>
    </source>
</evidence>
<keyword evidence="6 9" id="KW-0067">ATP-binding</keyword>
<dbReference type="Proteomes" id="UP001069090">
    <property type="component" value="Unassembled WGS sequence"/>
</dbReference>
<dbReference type="InterPro" id="IPR024914">
    <property type="entry name" value="tRNA_acetyltr_TmcA"/>
</dbReference>
<keyword evidence="7 9" id="KW-0694">RNA-binding</keyword>
<evidence type="ECO:0000256" key="1">
    <source>
        <dbReference type="ARBA" id="ARBA00022490"/>
    </source>
</evidence>
<dbReference type="InterPro" id="IPR038321">
    <property type="entry name" value="TmcA_C_sf"/>
</dbReference>
<keyword evidence="4 9" id="KW-0819">tRNA processing</keyword>
<dbReference type="GO" id="GO:0000049">
    <property type="term" value="F:tRNA binding"/>
    <property type="evidence" value="ECO:0007669"/>
    <property type="project" value="UniProtKB-UniRule"/>
</dbReference>
<dbReference type="SUPFAM" id="SSF52540">
    <property type="entry name" value="P-loop containing nucleoside triphosphate hydrolases"/>
    <property type="match status" value="1"/>
</dbReference>
<dbReference type="RefSeq" id="WP_258330223.1">
    <property type="nucleotide sequence ID" value="NZ_JAPTGG010000002.1"/>
</dbReference>
<keyword evidence="12" id="KW-1185">Reference proteome</keyword>
<comment type="caution">
    <text evidence="11">The sequence shown here is derived from an EMBL/GenBank/DDBJ whole genome shotgun (WGS) entry which is preliminary data.</text>
</comment>
<feature type="binding site" evidence="9">
    <location>
        <position position="363"/>
    </location>
    <ligand>
        <name>ATP</name>
        <dbReference type="ChEBI" id="CHEBI:30616"/>
    </ligand>
</feature>
<dbReference type="GO" id="GO:0005524">
    <property type="term" value="F:ATP binding"/>
    <property type="evidence" value="ECO:0007669"/>
    <property type="project" value="UniProtKB-UniRule"/>
</dbReference>
<dbReference type="EMBL" id="JAPTGG010000002">
    <property type="protein sequence ID" value="MCZ0864065.1"/>
    <property type="molecule type" value="Genomic_DNA"/>
</dbReference>
<dbReference type="GO" id="GO:1904812">
    <property type="term" value="P:rRNA acetylation involved in maturation of SSU-rRNA"/>
    <property type="evidence" value="ECO:0007669"/>
    <property type="project" value="TreeGrafter"/>
</dbReference>
<dbReference type="PROSITE" id="PS51186">
    <property type="entry name" value="GNAT"/>
    <property type="match status" value="1"/>
</dbReference>
<evidence type="ECO:0000256" key="4">
    <source>
        <dbReference type="ARBA" id="ARBA00022694"/>
    </source>
</evidence>
<dbReference type="CDD" id="cd04301">
    <property type="entry name" value="NAT_SF"/>
    <property type="match status" value="1"/>
</dbReference>
<dbReference type="AlphaFoldDB" id="A0A9J6RIA0"/>
<dbReference type="InterPro" id="IPR013562">
    <property type="entry name" value="TmcA/NAT10_N"/>
</dbReference>
<reference evidence="11 12" key="1">
    <citation type="submission" date="2022-12" db="EMBL/GenBank/DDBJ databases">
        <title>Dasania phycosphaerae sp. nov., isolated from particulate material of the south coast of Korea.</title>
        <authorList>
            <person name="Jiang Y."/>
        </authorList>
    </citation>
    <scope>NUCLEOTIDE SEQUENCE [LARGE SCALE GENOMIC DNA]</scope>
    <source>
        <strain evidence="11 12">GY-19</strain>
    </source>
</reference>
<sequence length="732" mass="81527">MAVSKFNKAFKQLLADAQHSQQRRLLIIAGEQAWGQQQLQQLKLAQYFEQQLHISEQALVAEDETITTISRKKSQQVLGSDVACLVYDAYSGLDPDAIGVLGGAVMGGGLVILLTPELDEWHNFLDPDYHRLLVHPTKPDQLEHLFIRRFAATIKQLDSVLIHSEKNGLTAPSAKPVAAVGVAASADYCRSDDQRAAVAAIVKVVKGHRRRPLVLTSDRGRGKSTALGIAAAELMKQGVQTLLITAPKLAAVDVVFRHAKAILGEAAQLEKGRLCMAQQQLQFIPPDQLLRQKPKADVLLVDEAAAIPLSLLTALLKQYSRIVFASTVHGYEGAGRGFGLRFQQILASETPQWKSLTLEQPIRWQANDPVEQWLFEALLLNADYSLTLTKSIKPSDCSFKELKRRDLLNNEELLRQIFALLVLAHYQTTPADLRNLLDGPNIRIWVAMHKQQLVATALVTDEGGFNKELSAAVWKGERRLRGHLLPQTLAAHSGVEVAPKLRYQRIMRIAVQPELQQQGFGQAMLAAICDQAQRSNVDIVGSSFGVTADVLHFWQRAGFTPVRLGVSRDACSGTHSAIVLRSFNLSGELVVDLLRYRFLEQFPHQLLTLFVGLEPELAAGFMFGGEMSDLMIVDDQDWADITAFAEGYRVYEVCAVPLWKLACSFMGQLEVRQWLSDEQRDLVVYVLLQNRPAAWVCQQLGYTGRKELVQKLRDTVKLLSQQQIFLRPTSVH</sequence>
<dbReference type="GO" id="GO:1990883">
    <property type="term" value="F:18S rRNA cytidine N-acetyltransferase activity"/>
    <property type="evidence" value="ECO:0007669"/>
    <property type="project" value="TreeGrafter"/>
</dbReference>
<accession>A0A9J6RIA0</accession>
<dbReference type="InterPro" id="IPR000182">
    <property type="entry name" value="GNAT_dom"/>
</dbReference>
<comment type="subcellular location">
    <subcellularLocation>
        <location evidence="9">Cytoplasm</location>
    </subcellularLocation>
</comment>
<dbReference type="GO" id="GO:0051391">
    <property type="term" value="P:tRNA acetylation"/>
    <property type="evidence" value="ECO:0007669"/>
    <property type="project" value="UniProtKB-UniRule"/>
</dbReference>
<evidence type="ECO:0000259" key="10">
    <source>
        <dbReference type="PROSITE" id="PS51186"/>
    </source>
</evidence>
<evidence type="ECO:0000256" key="9">
    <source>
        <dbReference type="HAMAP-Rule" id="MF_01886"/>
    </source>
</evidence>
<name>A0A9J6RIA0_9GAMM</name>
<keyword evidence="8 9" id="KW-0012">Acyltransferase</keyword>
<comment type="caution">
    <text evidence="9">Lacks conserved residue(s) required for the propagation of feature annotation.</text>
</comment>
<evidence type="ECO:0000256" key="3">
    <source>
        <dbReference type="ARBA" id="ARBA00022679"/>
    </source>
</evidence>
<dbReference type="Pfam" id="PF05127">
    <property type="entry name" value="NAT10_TcmA_helicase"/>
    <property type="match status" value="1"/>
</dbReference>
<dbReference type="Pfam" id="PF13718">
    <property type="entry name" value="GNAT_acetyltr_2"/>
    <property type="match status" value="1"/>
</dbReference>
<dbReference type="PANTHER" id="PTHR10925:SF5">
    <property type="entry name" value="RNA CYTIDINE ACETYLTRANSFERASE"/>
    <property type="match status" value="1"/>
</dbReference>
<dbReference type="Gene3D" id="3.40.50.11040">
    <property type="match status" value="1"/>
</dbReference>
<evidence type="ECO:0000256" key="6">
    <source>
        <dbReference type="ARBA" id="ARBA00022840"/>
    </source>
</evidence>
<protein>
    <recommendedName>
        <fullName evidence="9">tRNA(Met) cytidine acetyltransferase TmcA</fullName>
        <ecNumber evidence="9">2.3.1.193</ecNumber>
    </recommendedName>
</protein>
<dbReference type="InterPro" id="IPR007807">
    <property type="entry name" value="TcmA/NAT10_helicase"/>
</dbReference>
<dbReference type="EC" id="2.3.1.193" evidence="9"/>
<feature type="domain" description="N-acetyltransferase" evidence="10">
    <location>
        <begin position="397"/>
        <end position="585"/>
    </location>
</feature>
<dbReference type="GO" id="GO:0051392">
    <property type="term" value="F:tRNA cytidine N4-acetyltransferase activity"/>
    <property type="evidence" value="ECO:0007669"/>
    <property type="project" value="UniProtKB-UniRule"/>
</dbReference>
<dbReference type="InterPro" id="IPR016181">
    <property type="entry name" value="Acyl_CoA_acyltransferase"/>
</dbReference>
<dbReference type="InterPro" id="IPR032672">
    <property type="entry name" value="TmcA/NAT10/Kre33"/>
</dbReference>
<feature type="binding site" evidence="9">
    <location>
        <position position="556"/>
    </location>
    <ligand>
        <name>acetyl-CoA</name>
        <dbReference type="ChEBI" id="CHEBI:57288"/>
    </ligand>
</feature>
<dbReference type="GO" id="GO:0005737">
    <property type="term" value="C:cytoplasm"/>
    <property type="evidence" value="ECO:0007669"/>
    <property type="project" value="UniProtKB-SubCell"/>
</dbReference>
<gene>
    <name evidence="9" type="primary">tmcA</name>
    <name evidence="11" type="ORF">O0V09_02565</name>
</gene>